<protein>
    <recommendedName>
        <fullName evidence="3">TIR domain-containing protein</fullName>
    </recommendedName>
</protein>
<keyword evidence="5" id="KW-1185">Reference proteome</keyword>
<dbReference type="AlphaFoldDB" id="A0ABC8TFJ0"/>
<dbReference type="EMBL" id="CAUOFW020005013">
    <property type="protein sequence ID" value="CAK9168129.1"/>
    <property type="molecule type" value="Genomic_DNA"/>
</dbReference>
<dbReference type="InterPro" id="IPR000157">
    <property type="entry name" value="TIR_dom"/>
</dbReference>
<evidence type="ECO:0000259" key="3">
    <source>
        <dbReference type="PROSITE" id="PS50104"/>
    </source>
</evidence>
<gene>
    <name evidence="4" type="ORF">ILEXP_LOCUS37463</name>
</gene>
<accession>A0ABC8TFJ0</accession>
<evidence type="ECO:0000256" key="2">
    <source>
        <dbReference type="SAM" id="MobiDB-lite"/>
    </source>
</evidence>
<feature type="region of interest" description="Disordered" evidence="2">
    <location>
        <begin position="54"/>
        <end position="73"/>
    </location>
</feature>
<dbReference type="PANTHER" id="PTHR32009:SF154">
    <property type="entry name" value="TIR DOMAIN-CONTAINING PROTEIN"/>
    <property type="match status" value="1"/>
</dbReference>
<name>A0ABC8TFJ0_9AQUA</name>
<evidence type="ECO:0000313" key="4">
    <source>
        <dbReference type="EMBL" id="CAK9168129.1"/>
    </source>
</evidence>
<feature type="domain" description="TIR" evidence="3">
    <location>
        <begin position="1"/>
        <end position="102"/>
    </location>
</feature>
<evidence type="ECO:0000313" key="5">
    <source>
        <dbReference type="Proteomes" id="UP001642360"/>
    </source>
</evidence>
<evidence type="ECO:0000256" key="1">
    <source>
        <dbReference type="ARBA" id="ARBA00023027"/>
    </source>
</evidence>
<proteinExistence type="predicted"/>
<organism evidence="4 5">
    <name type="scientific">Ilex paraguariensis</name>
    <name type="common">yerba mate</name>
    <dbReference type="NCBI Taxonomy" id="185542"/>
    <lineage>
        <taxon>Eukaryota</taxon>
        <taxon>Viridiplantae</taxon>
        <taxon>Streptophyta</taxon>
        <taxon>Embryophyta</taxon>
        <taxon>Tracheophyta</taxon>
        <taxon>Spermatophyta</taxon>
        <taxon>Magnoliopsida</taxon>
        <taxon>eudicotyledons</taxon>
        <taxon>Gunneridae</taxon>
        <taxon>Pentapetalae</taxon>
        <taxon>asterids</taxon>
        <taxon>campanulids</taxon>
        <taxon>Aquifoliales</taxon>
        <taxon>Aquifoliaceae</taxon>
        <taxon>Ilex</taxon>
    </lineage>
</organism>
<keyword evidence="1" id="KW-0520">NAD</keyword>
<reference evidence="4 5" key="1">
    <citation type="submission" date="2024-02" db="EMBL/GenBank/DDBJ databases">
        <authorList>
            <person name="Vignale AGUSTIN F."/>
            <person name="Sosa J E."/>
            <person name="Modenutti C."/>
        </authorList>
    </citation>
    <scope>NUCLEOTIDE SEQUENCE [LARGE SCALE GENOMIC DNA]</scope>
</reference>
<feature type="compositionally biased region" description="Basic and acidic residues" evidence="2">
    <location>
        <begin position="59"/>
        <end position="73"/>
    </location>
</feature>
<dbReference type="InterPro" id="IPR035897">
    <property type="entry name" value="Toll_tir_struct_dom_sf"/>
</dbReference>
<dbReference type="Proteomes" id="UP001642360">
    <property type="component" value="Unassembled WGS sequence"/>
</dbReference>
<dbReference type="SUPFAM" id="SSF52200">
    <property type="entry name" value="Toll/Interleukin receptor TIR domain"/>
    <property type="match status" value="1"/>
</dbReference>
<dbReference type="PROSITE" id="PS50104">
    <property type="entry name" value="TIR"/>
    <property type="match status" value="1"/>
</dbReference>
<sequence>MSIIVFSKNFASSKPCLYEVEMILDHSKKSEHAILPVFYDVDPFEVKKKAKGLASAEGLGRHETQERQKEWKDKAEGWSIALKEVANMAGMVLQNEADGEGA</sequence>
<comment type="caution">
    <text evidence="4">The sequence shown here is derived from an EMBL/GenBank/DDBJ whole genome shotgun (WGS) entry which is preliminary data.</text>
</comment>
<dbReference type="Gene3D" id="3.40.50.10140">
    <property type="entry name" value="Toll/interleukin-1 receptor homology (TIR) domain"/>
    <property type="match status" value="1"/>
</dbReference>
<dbReference type="PANTHER" id="PTHR32009">
    <property type="entry name" value="TMV RESISTANCE PROTEIN N-LIKE"/>
    <property type="match status" value="1"/>
</dbReference>
<dbReference type="Pfam" id="PF01582">
    <property type="entry name" value="TIR"/>
    <property type="match status" value="1"/>
</dbReference>